<evidence type="ECO:0000256" key="1">
    <source>
        <dbReference type="SAM" id="Phobius"/>
    </source>
</evidence>
<organism evidence="2 3">
    <name type="scientific">Natronolimnobius baerhuensis</name>
    <dbReference type="NCBI Taxonomy" id="253108"/>
    <lineage>
        <taxon>Archaea</taxon>
        <taxon>Methanobacteriati</taxon>
        <taxon>Methanobacteriota</taxon>
        <taxon>Stenosarchaea group</taxon>
        <taxon>Halobacteria</taxon>
        <taxon>Halobacteriales</taxon>
        <taxon>Natrialbaceae</taxon>
        <taxon>Natronolimnobius</taxon>
    </lineage>
</organism>
<keyword evidence="1" id="KW-0472">Membrane</keyword>
<proteinExistence type="predicted"/>
<keyword evidence="1" id="KW-0812">Transmembrane</keyword>
<dbReference type="RefSeq" id="WP_054864052.1">
    <property type="nucleotide sequence ID" value="NZ_MWPH01000003.1"/>
</dbReference>
<keyword evidence="3" id="KW-1185">Reference proteome</keyword>
<dbReference type="EMBL" id="MWPH01000003">
    <property type="protein sequence ID" value="OVE83559.1"/>
    <property type="molecule type" value="Genomic_DNA"/>
</dbReference>
<gene>
    <name evidence="2" type="ORF">B2G88_14055</name>
</gene>
<evidence type="ECO:0000313" key="3">
    <source>
        <dbReference type="Proteomes" id="UP000196084"/>
    </source>
</evidence>
<reference evidence="2 3" key="1">
    <citation type="submission" date="2017-02" db="EMBL/GenBank/DDBJ databases">
        <title>Natronthermophilus aegyptiacus gen. nov.,sp. nov., an aerobic, extremely halophilic alkalithermophilic archaeon isolated from the athalassohaline Wadi An Natrun, Egypt.</title>
        <authorList>
            <person name="Zhao B."/>
        </authorList>
    </citation>
    <scope>NUCLEOTIDE SEQUENCE [LARGE SCALE GENOMIC DNA]</scope>
    <source>
        <strain evidence="2 3">CGMCC 1.3597</strain>
    </source>
</reference>
<name>A0A202E5N6_9EURY</name>
<sequence>MTDERPETTGTQNGRARQLVSVLRLAAVALVVVGFIGWLEAGYVDLESPFTLAFGLGVACALGSIYLGIFLAEGGDGE</sequence>
<dbReference type="AlphaFoldDB" id="A0A202E5N6"/>
<dbReference type="OrthoDB" id="191535at2157"/>
<evidence type="ECO:0000313" key="2">
    <source>
        <dbReference type="EMBL" id="OVE83559.1"/>
    </source>
</evidence>
<keyword evidence="1" id="KW-1133">Transmembrane helix</keyword>
<feature type="transmembrane region" description="Helical" evidence="1">
    <location>
        <begin position="21"/>
        <end position="39"/>
    </location>
</feature>
<comment type="caution">
    <text evidence="2">The sequence shown here is derived from an EMBL/GenBank/DDBJ whole genome shotgun (WGS) entry which is preliminary data.</text>
</comment>
<feature type="transmembrane region" description="Helical" evidence="1">
    <location>
        <begin position="51"/>
        <end position="72"/>
    </location>
</feature>
<accession>A0A202E5N6</accession>
<protein>
    <submittedName>
        <fullName evidence="2">Uncharacterized protein</fullName>
    </submittedName>
</protein>
<dbReference type="Proteomes" id="UP000196084">
    <property type="component" value="Unassembled WGS sequence"/>
</dbReference>